<evidence type="ECO:0000313" key="2">
    <source>
        <dbReference type="EMBL" id="SIT68463.1"/>
    </source>
</evidence>
<dbReference type="InterPro" id="IPR010985">
    <property type="entry name" value="Ribbon_hlx_hlx"/>
</dbReference>
<dbReference type="InterPro" id="IPR013321">
    <property type="entry name" value="Arc_rbn_hlx_hlx"/>
</dbReference>
<dbReference type="Pfam" id="PF22513">
    <property type="entry name" value="FitA-like_RHH"/>
    <property type="match status" value="1"/>
</dbReference>
<dbReference type="InterPro" id="IPR053853">
    <property type="entry name" value="FitA-like_RHH"/>
</dbReference>
<dbReference type="Proteomes" id="UP000223759">
    <property type="component" value="Unassembled WGS sequence"/>
</dbReference>
<feature type="domain" description="Antitoxin FitA-like ribbon-helix-helix" evidence="1">
    <location>
        <begin position="2"/>
        <end position="40"/>
    </location>
</feature>
<organism evidence="2 3">
    <name type="scientific">Ectothiorhodosinus mongolicus</name>
    <dbReference type="NCBI Taxonomy" id="233100"/>
    <lineage>
        <taxon>Bacteria</taxon>
        <taxon>Pseudomonadati</taxon>
        <taxon>Pseudomonadota</taxon>
        <taxon>Gammaproteobacteria</taxon>
        <taxon>Chromatiales</taxon>
        <taxon>Ectothiorhodospiraceae</taxon>
        <taxon>Ectothiorhodosinus</taxon>
    </lineage>
</organism>
<keyword evidence="3" id="KW-1185">Reference proteome</keyword>
<dbReference type="GO" id="GO:0006355">
    <property type="term" value="P:regulation of DNA-templated transcription"/>
    <property type="evidence" value="ECO:0007669"/>
    <property type="project" value="InterPro"/>
</dbReference>
<gene>
    <name evidence="2" type="ORF">SAMN05216526_0858</name>
</gene>
<proteinExistence type="predicted"/>
<dbReference type="AlphaFoldDB" id="A0A1R3VUC2"/>
<accession>A0A1R3VUC2</accession>
<sequence>MAQVIVRNLDNDLKDALKRRAQRHGCSMEEEVRQILRRAVNEETPQTTGNLGSRIAQRFAGIGLEASLPELHGQGIEPMGFDR</sequence>
<dbReference type="EMBL" id="FTPK01000002">
    <property type="protein sequence ID" value="SIT68463.1"/>
    <property type="molecule type" value="Genomic_DNA"/>
</dbReference>
<protein>
    <recommendedName>
        <fullName evidence="1">Antitoxin FitA-like ribbon-helix-helix domain-containing protein</fullName>
    </recommendedName>
</protein>
<reference evidence="2 3" key="1">
    <citation type="submission" date="2017-01" db="EMBL/GenBank/DDBJ databases">
        <authorList>
            <person name="Mah S.A."/>
            <person name="Swanson W.J."/>
            <person name="Moy G.W."/>
            <person name="Vacquier V.D."/>
        </authorList>
    </citation>
    <scope>NUCLEOTIDE SEQUENCE [LARGE SCALE GENOMIC DNA]</scope>
    <source>
        <strain evidence="2 3">M9</strain>
    </source>
</reference>
<dbReference type="RefSeq" id="WP_200799814.1">
    <property type="nucleotide sequence ID" value="NZ_CP023018.1"/>
</dbReference>
<dbReference type="Gene3D" id="1.10.1220.10">
    <property type="entry name" value="Met repressor-like"/>
    <property type="match status" value="1"/>
</dbReference>
<evidence type="ECO:0000259" key="1">
    <source>
        <dbReference type="Pfam" id="PF22513"/>
    </source>
</evidence>
<dbReference type="STRING" id="233100.SAMN05216526_0858"/>
<dbReference type="SUPFAM" id="SSF47598">
    <property type="entry name" value="Ribbon-helix-helix"/>
    <property type="match status" value="1"/>
</dbReference>
<name>A0A1R3VUC2_9GAMM</name>
<evidence type="ECO:0000313" key="3">
    <source>
        <dbReference type="Proteomes" id="UP000223759"/>
    </source>
</evidence>